<evidence type="ECO:0000313" key="3">
    <source>
        <dbReference type="EMBL" id="GHD10168.1"/>
    </source>
</evidence>
<feature type="transmembrane region" description="Helical" evidence="1">
    <location>
        <begin position="76"/>
        <end position="95"/>
    </location>
</feature>
<evidence type="ECO:0000256" key="1">
    <source>
        <dbReference type="SAM" id="Phobius"/>
    </source>
</evidence>
<dbReference type="RefSeq" id="WP_189502449.1">
    <property type="nucleotide sequence ID" value="NZ_BMZQ01000001.1"/>
</dbReference>
<dbReference type="InterPro" id="IPR037185">
    <property type="entry name" value="EmrE-like"/>
</dbReference>
<feature type="transmembrane region" description="Helical" evidence="1">
    <location>
        <begin position="101"/>
        <end position="119"/>
    </location>
</feature>
<evidence type="ECO:0000259" key="2">
    <source>
        <dbReference type="Pfam" id="PF00892"/>
    </source>
</evidence>
<keyword evidence="1" id="KW-0472">Membrane</keyword>
<sequence>MALPSDMRGSLFMVISMAGFSINDSMTKLASAEMNAGQVMLIRGVFATILIGLLAWQQGALRVPKLAFHPLVMTRVASEILATASFLVGLAHLPLANSSAILQTLPLSVTLGAAIFLGEPIGWRRLLAIAIGFAGVLLIVRPGFEGFNFFALFTLASVLLCTVRDLSTSRAPSQIPSSLISFVTSAFVMLAGGVLMVPMGGWQTPRLEIVGALSFAACMVLIGYQFVIMAMRSGNVSAVAPFRYTSLLWSITLGFLIFGDLPDLPMIVGSIIIVLSGIYTLLRERRVSREKPATASTGPTMAPDGV</sequence>
<reference evidence="3" key="1">
    <citation type="journal article" date="2014" name="Int. J. Syst. Evol. Microbiol.">
        <title>Complete genome sequence of Corynebacterium casei LMG S-19264T (=DSM 44701T), isolated from a smear-ripened cheese.</title>
        <authorList>
            <consortium name="US DOE Joint Genome Institute (JGI-PGF)"/>
            <person name="Walter F."/>
            <person name="Albersmeier A."/>
            <person name="Kalinowski J."/>
            <person name="Ruckert C."/>
        </authorList>
    </citation>
    <scope>NUCLEOTIDE SEQUENCE</scope>
    <source>
        <strain evidence="3">KCTC 42249</strain>
    </source>
</reference>
<proteinExistence type="predicted"/>
<comment type="caution">
    <text evidence="3">The sequence shown here is derived from an EMBL/GenBank/DDBJ whole genome shotgun (WGS) entry which is preliminary data.</text>
</comment>
<feature type="domain" description="EamA" evidence="2">
    <location>
        <begin position="8"/>
        <end position="140"/>
    </location>
</feature>
<dbReference type="InterPro" id="IPR000620">
    <property type="entry name" value="EamA_dom"/>
</dbReference>
<accession>A0A8J3DNK9</accession>
<reference evidence="3" key="2">
    <citation type="submission" date="2020-09" db="EMBL/GenBank/DDBJ databases">
        <authorList>
            <person name="Sun Q."/>
            <person name="Kim S."/>
        </authorList>
    </citation>
    <scope>NUCLEOTIDE SEQUENCE</scope>
    <source>
        <strain evidence="3">KCTC 42249</strain>
    </source>
</reference>
<evidence type="ECO:0000313" key="4">
    <source>
        <dbReference type="Proteomes" id="UP000630142"/>
    </source>
</evidence>
<name>A0A8J3DNK9_9HYPH</name>
<dbReference type="EMBL" id="BMZQ01000001">
    <property type="protein sequence ID" value="GHD10168.1"/>
    <property type="molecule type" value="Genomic_DNA"/>
</dbReference>
<organism evidence="3 4">
    <name type="scientific">Tianweitania populi</name>
    <dbReference type="NCBI Taxonomy" id="1607949"/>
    <lineage>
        <taxon>Bacteria</taxon>
        <taxon>Pseudomonadati</taxon>
        <taxon>Pseudomonadota</taxon>
        <taxon>Alphaproteobacteria</taxon>
        <taxon>Hyphomicrobiales</taxon>
        <taxon>Phyllobacteriaceae</taxon>
        <taxon>Tianweitania</taxon>
    </lineage>
</organism>
<keyword evidence="4" id="KW-1185">Reference proteome</keyword>
<dbReference type="AlphaFoldDB" id="A0A8J3DNK9"/>
<gene>
    <name evidence="3" type="ORF">GCM10016234_11750</name>
</gene>
<dbReference type="Proteomes" id="UP000630142">
    <property type="component" value="Unassembled WGS sequence"/>
</dbReference>
<protein>
    <submittedName>
        <fullName evidence="3">Membrane protein</fullName>
    </submittedName>
</protein>
<feature type="transmembrane region" description="Helical" evidence="1">
    <location>
        <begin position="209"/>
        <end position="230"/>
    </location>
</feature>
<keyword evidence="1" id="KW-1133">Transmembrane helix</keyword>
<feature type="transmembrane region" description="Helical" evidence="1">
    <location>
        <begin position="179"/>
        <end position="197"/>
    </location>
</feature>
<dbReference type="PANTHER" id="PTHR22911:SF135">
    <property type="entry name" value="BLR4310 PROTEIN"/>
    <property type="match status" value="1"/>
</dbReference>
<dbReference type="Pfam" id="PF00892">
    <property type="entry name" value="EamA"/>
    <property type="match status" value="1"/>
</dbReference>
<feature type="transmembrane region" description="Helical" evidence="1">
    <location>
        <begin position="36"/>
        <end position="56"/>
    </location>
</feature>
<dbReference type="PANTHER" id="PTHR22911">
    <property type="entry name" value="ACYL-MALONYL CONDENSING ENZYME-RELATED"/>
    <property type="match status" value="1"/>
</dbReference>
<feature type="transmembrane region" description="Helical" evidence="1">
    <location>
        <begin position="264"/>
        <end position="282"/>
    </location>
</feature>
<feature type="transmembrane region" description="Helical" evidence="1">
    <location>
        <begin position="242"/>
        <end position="258"/>
    </location>
</feature>
<dbReference type="SUPFAM" id="SSF103481">
    <property type="entry name" value="Multidrug resistance efflux transporter EmrE"/>
    <property type="match status" value="2"/>
</dbReference>
<dbReference type="GO" id="GO:0016020">
    <property type="term" value="C:membrane"/>
    <property type="evidence" value="ECO:0007669"/>
    <property type="project" value="InterPro"/>
</dbReference>
<keyword evidence="1" id="KW-0812">Transmembrane</keyword>